<protein>
    <submittedName>
        <fullName evidence="1">3509_t:CDS:1</fullName>
    </submittedName>
</protein>
<name>A0ACA9K6J3_9GLOM</name>
<dbReference type="Proteomes" id="UP000789860">
    <property type="component" value="Unassembled WGS sequence"/>
</dbReference>
<reference evidence="1" key="1">
    <citation type="submission" date="2021-06" db="EMBL/GenBank/DDBJ databases">
        <authorList>
            <person name="Kallberg Y."/>
            <person name="Tangrot J."/>
            <person name="Rosling A."/>
        </authorList>
    </citation>
    <scope>NUCLEOTIDE SEQUENCE</scope>
    <source>
        <strain evidence="1">AU212A</strain>
    </source>
</reference>
<keyword evidence="2" id="KW-1185">Reference proteome</keyword>
<evidence type="ECO:0000313" key="1">
    <source>
        <dbReference type="EMBL" id="CAG8454826.1"/>
    </source>
</evidence>
<gene>
    <name evidence="1" type="ORF">SCALOS_LOCUS1355</name>
</gene>
<dbReference type="EMBL" id="CAJVPM010000917">
    <property type="protein sequence ID" value="CAG8454826.1"/>
    <property type="molecule type" value="Genomic_DNA"/>
</dbReference>
<comment type="caution">
    <text evidence="1">The sequence shown here is derived from an EMBL/GenBank/DDBJ whole genome shotgun (WGS) entry which is preliminary data.</text>
</comment>
<organism evidence="1 2">
    <name type="scientific">Scutellospora calospora</name>
    <dbReference type="NCBI Taxonomy" id="85575"/>
    <lineage>
        <taxon>Eukaryota</taxon>
        <taxon>Fungi</taxon>
        <taxon>Fungi incertae sedis</taxon>
        <taxon>Mucoromycota</taxon>
        <taxon>Glomeromycotina</taxon>
        <taxon>Glomeromycetes</taxon>
        <taxon>Diversisporales</taxon>
        <taxon>Gigasporaceae</taxon>
        <taxon>Scutellospora</taxon>
    </lineage>
</organism>
<proteinExistence type="predicted"/>
<evidence type="ECO:0000313" key="2">
    <source>
        <dbReference type="Proteomes" id="UP000789860"/>
    </source>
</evidence>
<sequence length="98" mass="11765">TYVLIVDLLKSEDQLEVIKKQAENQAKEYTRITDTEKTLKKQLEVVTNELNEEKAKSRDFDTLKKQTSQVQEEYMKMTDKYNELERKFENRSNDKKNE</sequence>
<accession>A0ACA9K6J3</accession>
<feature type="non-terminal residue" evidence="1">
    <location>
        <position position="1"/>
    </location>
</feature>